<feature type="compositionally biased region" description="Low complexity" evidence="13">
    <location>
        <begin position="192"/>
        <end position="215"/>
    </location>
</feature>
<feature type="compositionally biased region" description="Low complexity" evidence="13">
    <location>
        <begin position="107"/>
        <end position="123"/>
    </location>
</feature>
<evidence type="ECO:0000256" key="13">
    <source>
        <dbReference type="SAM" id="MobiDB-lite"/>
    </source>
</evidence>
<evidence type="ECO:0000256" key="12">
    <source>
        <dbReference type="ARBA" id="ARBA00023306"/>
    </source>
</evidence>
<dbReference type="SMART" id="SM01052">
    <property type="entry name" value="CAP_GLY"/>
    <property type="match status" value="1"/>
</dbReference>
<evidence type="ECO:0000256" key="8">
    <source>
        <dbReference type="ARBA" id="ARBA00022776"/>
    </source>
</evidence>
<feature type="compositionally biased region" description="Basic and acidic residues" evidence="13">
    <location>
        <begin position="257"/>
        <end position="269"/>
    </location>
</feature>
<comment type="subcellular location">
    <subcellularLocation>
        <location evidence="3">Cytoplasm</location>
        <location evidence="3">Cell cortex</location>
    </subcellularLocation>
    <subcellularLocation>
        <location evidence="1">Cytoplasm</location>
        <location evidence="1">Cytoskeleton</location>
        <location evidence="1">Microtubule organizing center</location>
        <location evidence="1">Centrosome</location>
        <location evidence="1">Centriole</location>
    </subcellularLocation>
    <subcellularLocation>
        <location evidence="2">Cytoplasm</location>
        <location evidence="2">Cytoskeleton</location>
        <location evidence="2">Spindle</location>
    </subcellularLocation>
</comment>
<keyword evidence="16" id="KW-1185">Reference proteome</keyword>
<dbReference type="Gene3D" id="2.30.30.190">
    <property type="entry name" value="CAP Gly-rich-like domain"/>
    <property type="match status" value="1"/>
</dbReference>
<feature type="region of interest" description="Disordered" evidence="13">
    <location>
        <begin position="1125"/>
        <end position="1170"/>
    </location>
</feature>
<feature type="compositionally biased region" description="Basic and acidic residues" evidence="13">
    <location>
        <begin position="1125"/>
        <end position="1162"/>
    </location>
</feature>
<feature type="region of interest" description="Disordered" evidence="13">
    <location>
        <begin position="79"/>
        <end position="338"/>
    </location>
</feature>
<evidence type="ECO:0000313" key="16">
    <source>
        <dbReference type="Proteomes" id="UP000799767"/>
    </source>
</evidence>
<dbReference type="GeneID" id="54479419"/>
<name>A0A6A6PGB2_9PEZI</name>
<evidence type="ECO:0000256" key="3">
    <source>
        <dbReference type="ARBA" id="ARBA00004544"/>
    </source>
</evidence>
<dbReference type="GO" id="GO:0005814">
    <property type="term" value="C:centriole"/>
    <property type="evidence" value="ECO:0007669"/>
    <property type="project" value="UniProtKB-SubCell"/>
</dbReference>
<keyword evidence="8" id="KW-0498">Mitosis</keyword>
<dbReference type="GO" id="GO:0005816">
    <property type="term" value="C:spindle pole body"/>
    <property type="evidence" value="ECO:0007669"/>
    <property type="project" value="TreeGrafter"/>
</dbReference>
<dbReference type="RefSeq" id="XP_033585545.1">
    <property type="nucleotide sequence ID" value="XM_033738417.1"/>
</dbReference>
<keyword evidence="5" id="KW-0963">Cytoplasm</keyword>
<dbReference type="PANTHER" id="PTHR18916:SF6">
    <property type="entry name" value="DYNACTIN SUBUNIT 1"/>
    <property type="match status" value="1"/>
</dbReference>
<feature type="compositionally biased region" description="Low complexity" evidence="13">
    <location>
        <begin position="143"/>
        <end position="185"/>
    </location>
</feature>
<evidence type="ECO:0000256" key="1">
    <source>
        <dbReference type="ARBA" id="ARBA00004114"/>
    </source>
</evidence>
<evidence type="ECO:0000256" key="6">
    <source>
        <dbReference type="ARBA" id="ARBA00022618"/>
    </source>
</evidence>
<evidence type="ECO:0000256" key="9">
    <source>
        <dbReference type="ARBA" id="ARBA00023017"/>
    </source>
</evidence>
<keyword evidence="6" id="KW-0132">Cell division</keyword>
<dbReference type="GO" id="GO:0051301">
    <property type="term" value="P:cell division"/>
    <property type="evidence" value="ECO:0007669"/>
    <property type="project" value="UniProtKB-KW"/>
</dbReference>
<evidence type="ECO:0000259" key="14">
    <source>
        <dbReference type="PROSITE" id="PS50245"/>
    </source>
</evidence>
<evidence type="ECO:0000256" key="7">
    <source>
        <dbReference type="ARBA" id="ARBA00022701"/>
    </source>
</evidence>
<evidence type="ECO:0000256" key="11">
    <source>
        <dbReference type="ARBA" id="ARBA00023212"/>
    </source>
</evidence>
<feature type="compositionally biased region" description="Low complexity" evidence="13">
    <location>
        <begin position="301"/>
        <end position="323"/>
    </location>
</feature>
<dbReference type="GO" id="GO:0005874">
    <property type="term" value="C:microtubule"/>
    <property type="evidence" value="ECO:0007669"/>
    <property type="project" value="UniProtKB-KW"/>
</dbReference>
<evidence type="ECO:0000256" key="2">
    <source>
        <dbReference type="ARBA" id="ARBA00004186"/>
    </source>
</evidence>
<dbReference type="PANTHER" id="PTHR18916">
    <property type="entry name" value="DYNACTIN 1-RELATED MICROTUBULE-BINDING"/>
    <property type="match status" value="1"/>
</dbReference>
<dbReference type="InterPro" id="IPR036859">
    <property type="entry name" value="CAP-Gly_dom_sf"/>
</dbReference>
<dbReference type="InterPro" id="IPR022157">
    <property type="entry name" value="Dynactin"/>
</dbReference>
<accession>A0A6A6PGB2</accession>
<dbReference type="GO" id="GO:0005819">
    <property type="term" value="C:spindle"/>
    <property type="evidence" value="ECO:0007669"/>
    <property type="project" value="UniProtKB-SubCell"/>
</dbReference>
<dbReference type="Pfam" id="PF12455">
    <property type="entry name" value="Dynactin"/>
    <property type="match status" value="1"/>
</dbReference>
<proteinExistence type="inferred from homology"/>
<comment type="similarity">
    <text evidence="4">Belongs to the dynactin 150 kDa subunit family.</text>
</comment>
<keyword evidence="12" id="KW-0131">Cell cycle</keyword>
<feature type="compositionally biased region" description="Polar residues" evidence="13">
    <location>
        <begin position="132"/>
        <end position="142"/>
    </location>
</feature>
<dbReference type="Pfam" id="PF01302">
    <property type="entry name" value="CAP_GLY"/>
    <property type="match status" value="1"/>
</dbReference>
<dbReference type="PROSITE" id="PS50245">
    <property type="entry name" value="CAP_GLY_2"/>
    <property type="match status" value="1"/>
</dbReference>
<dbReference type="OrthoDB" id="2130750at2759"/>
<dbReference type="Proteomes" id="UP000799767">
    <property type="component" value="Unassembled WGS sequence"/>
</dbReference>
<dbReference type="EMBL" id="MU001642">
    <property type="protein sequence ID" value="KAF2478975.1"/>
    <property type="molecule type" value="Genomic_DNA"/>
</dbReference>
<dbReference type="InterPro" id="IPR000938">
    <property type="entry name" value="CAP-Gly_domain"/>
</dbReference>
<dbReference type="SUPFAM" id="SSF74924">
    <property type="entry name" value="Cap-Gly domain"/>
    <property type="match status" value="1"/>
</dbReference>
<sequence>MTTTAYTVGQKVELNDGRTATIRFAGTTSFQVGEWIGVELEEPTGKNDGSVKGERYFQCRPNYGMFLRPTGVKRVVEDAKPKASGKTVGNGVAGKPRPGVNGVKRQSVVGTPSATPTPATRPGLSGMRSPVKSPSKQAGSNGISSTSTSRTSTPPISKRPSTTTAAATKSRPSLAASTSAAARPTARPPAAPSTNAASRPSLAPPSAAVRLAASRNGLAAASSARPSSIVTRDKQRLSSTTEEATSEGESEQPDVLSPKESEKSSEISHSKSNGAAEEEKDEDNTVTPVFAPAAPPPPAPADTTPASPTFSRPRRPSSPAAASVHSQRTIRSTTVSSRQIEELEAKIRLLERKRIEDRDVKKNLEQARQERDQYKGIIEKLQTKYRPQQQEIAELKRALSEAEKKVTDLETTQAEHDGVVEMTTLDREMAEEAAEGLKAELDALRAQHEEVQLELDILKEENHDLTKEMNPEERESAGWVQLQHSNDRLRIALLALRDRSLDEKEEMKSHIQGLEDQLKDLEPLKNTNEETREKLLRSEADTEDLRQQLEAALQAEEMIEELTERNGRLESTVGDMRIAIEDLENLKELNDELEINHMEAEKQMQEEIDFKDSLLLDREHTAKLLQEALDGKDDTIRQFRNLVGNMQADLADMKASKQITETEAKDLEDKSRAMLDLNLRLQTSAAKTQVKAIDLELRKLEAQEASEHLAIVQLFLPEAFHAERNSVLALLRFKRIAFKSNLVHGFMKERVASFGTRGTDEDVFAACDVLAKLTWIAAMADRFVNAVCSCSPAEFAGFESSLHETEPVERALNGYVDALRRDEMKERDMAEELQRSIAVMLHLASLHIKDDLASHADAVLMRLLVLQSQLESAATALQTSKVLIETNVPRNTEEEDDDEGSVSDLTIILSRADTLINHARSAKVAMGKAHRALADLQARSLTLEASTTDGFEKAETLVSNAAAYTRRVGAALQACFGEAGRIEPFTAAEVAGVFSSTATAVFSLDTPEAGPFNELAKRMRQLVEILADLAALPNDLDNTIEFERAPPPWVARANELKQTKITSIDTEAELASTLAALRSKDTEVKEKETELEEQSVRIEMLEARMKDAAKRSARIAELEKALHEARDAERKARQETQRAKDEQEREMDRAREEMGRLGEERRKGLRGLGGDALDDAAMGAGTRMTVQRQEHKLRALEGAVRHLGSENHRLRLPPVDSPLSSRATLAWLHEPLTKPAPERRRQAEKVRQEGRDVMRQLLDFAALSPMVVELKDAGENRLAWRPARESGRWKVERRKEEWEVWKDWRRDVVRLGGRAKG</sequence>
<organism evidence="15 16">
    <name type="scientific">Neohortaea acidophila</name>
    <dbReference type="NCBI Taxonomy" id="245834"/>
    <lineage>
        <taxon>Eukaryota</taxon>
        <taxon>Fungi</taxon>
        <taxon>Dikarya</taxon>
        <taxon>Ascomycota</taxon>
        <taxon>Pezizomycotina</taxon>
        <taxon>Dothideomycetes</taxon>
        <taxon>Dothideomycetidae</taxon>
        <taxon>Mycosphaerellales</taxon>
        <taxon>Teratosphaeriaceae</taxon>
        <taxon>Neohortaea</taxon>
    </lineage>
</organism>
<evidence type="ECO:0000256" key="4">
    <source>
        <dbReference type="ARBA" id="ARBA00011010"/>
    </source>
</evidence>
<feature type="compositionally biased region" description="Polar residues" evidence="13">
    <location>
        <begin position="324"/>
        <end position="338"/>
    </location>
</feature>
<gene>
    <name evidence="15" type="ORF">BDY17DRAFT_46828</name>
</gene>
<dbReference type="GO" id="GO:0000132">
    <property type="term" value="P:establishment of mitotic spindle orientation"/>
    <property type="evidence" value="ECO:0007669"/>
    <property type="project" value="TreeGrafter"/>
</dbReference>
<protein>
    <submittedName>
        <fullName evidence="15">Dynein associated protein-domain-containing protein</fullName>
    </submittedName>
</protein>
<dbReference type="PROSITE" id="PS00845">
    <property type="entry name" value="CAP_GLY_1"/>
    <property type="match status" value="1"/>
</dbReference>
<evidence type="ECO:0000313" key="15">
    <source>
        <dbReference type="EMBL" id="KAF2478975.1"/>
    </source>
</evidence>
<reference evidence="15" key="1">
    <citation type="journal article" date="2020" name="Stud. Mycol.">
        <title>101 Dothideomycetes genomes: a test case for predicting lifestyles and emergence of pathogens.</title>
        <authorList>
            <person name="Haridas S."/>
            <person name="Albert R."/>
            <person name="Binder M."/>
            <person name="Bloem J."/>
            <person name="Labutti K."/>
            <person name="Salamov A."/>
            <person name="Andreopoulos B."/>
            <person name="Baker S."/>
            <person name="Barry K."/>
            <person name="Bills G."/>
            <person name="Bluhm B."/>
            <person name="Cannon C."/>
            <person name="Castanera R."/>
            <person name="Culley D."/>
            <person name="Daum C."/>
            <person name="Ezra D."/>
            <person name="Gonzalez J."/>
            <person name="Henrissat B."/>
            <person name="Kuo A."/>
            <person name="Liang C."/>
            <person name="Lipzen A."/>
            <person name="Lutzoni F."/>
            <person name="Magnuson J."/>
            <person name="Mondo S."/>
            <person name="Nolan M."/>
            <person name="Ohm R."/>
            <person name="Pangilinan J."/>
            <person name="Park H.-J."/>
            <person name="Ramirez L."/>
            <person name="Alfaro M."/>
            <person name="Sun H."/>
            <person name="Tritt A."/>
            <person name="Yoshinaga Y."/>
            <person name="Zwiers L.-H."/>
            <person name="Turgeon B."/>
            <person name="Goodwin S."/>
            <person name="Spatafora J."/>
            <person name="Crous P."/>
            <person name="Grigoriev I."/>
        </authorList>
    </citation>
    <scope>NUCLEOTIDE SEQUENCE</scope>
    <source>
        <strain evidence="15">CBS 113389</strain>
    </source>
</reference>
<evidence type="ECO:0000256" key="5">
    <source>
        <dbReference type="ARBA" id="ARBA00022490"/>
    </source>
</evidence>
<dbReference type="GO" id="GO:0000743">
    <property type="term" value="P:nuclear migration involved in conjugation with cellular fusion"/>
    <property type="evidence" value="ECO:0007669"/>
    <property type="project" value="TreeGrafter"/>
</dbReference>
<evidence type="ECO:0000256" key="10">
    <source>
        <dbReference type="ARBA" id="ARBA00023054"/>
    </source>
</evidence>
<keyword evidence="10" id="KW-0175">Coiled coil</keyword>
<dbReference type="GO" id="GO:0030286">
    <property type="term" value="C:dynein complex"/>
    <property type="evidence" value="ECO:0007669"/>
    <property type="project" value="UniProtKB-KW"/>
</dbReference>
<keyword evidence="11" id="KW-0206">Cytoskeleton</keyword>
<feature type="domain" description="CAP-Gly" evidence="14">
    <location>
        <begin position="26"/>
        <end position="68"/>
    </location>
</feature>
<dbReference type="GO" id="GO:0051286">
    <property type="term" value="C:cell tip"/>
    <property type="evidence" value="ECO:0007669"/>
    <property type="project" value="TreeGrafter"/>
</dbReference>
<keyword evidence="7" id="KW-0493">Microtubule</keyword>
<keyword evidence="9" id="KW-0243">Dynein</keyword>